<feature type="domain" description="PXA" evidence="5">
    <location>
        <begin position="96"/>
        <end position="336"/>
    </location>
</feature>
<dbReference type="PANTHER" id="PTHR22775:SF3">
    <property type="entry name" value="SORTING NEXIN-13"/>
    <property type="match status" value="1"/>
</dbReference>
<feature type="compositionally biased region" description="Basic and acidic residues" evidence="2">
    <location>
        <begin position="540"/>
        <end position="560"/>
    </location>
</feature>
<dbReference type="Gene3D" id="3.30.1520.10">
    <property type="entry name" value="Phox-like domain"/>
    <property type="match status" value="1"/>
</dbReference>
<dbReference type="InterPro" id="IPR003114">
    <property type="entry name" value="Phox_assoc"/>
</dbReference>
<name>A0A1E1W2Y2_PECGO</name>
<keyword evidence="3" id="KW-1133">Transmembrane helix</keyword>
<feature type="transmembrane region" description="Helical" evidence="3">
    <location>
        <begin position="5"/>
        <end position="22"/>
    </location>
</feature>
<evidence type="ECO:0000256" key="1">
    <source>
        <dbReference type="ARBA" id="ARBA00010883"/>
    </source>
</evidence>
<dbReference type="Pfam" id="PF08628">
    <property type="entry name" value="Nexin_C"/>
    <property type="match status" value="1"/>
</dbReference>
<reference evidence="6" key="1">
    <citation type="submission" date="2015-09" db="EMBL/GenBank/DDBJ databases">
        <title>De novo assembly of Pectinophora gossypiella (Pink Bollworm) gut transcriptome.</title>
        <authorList>
            <person name="Tassone E.E."/>
        </authorList>
    </citation>
    <scope>NUCLEOTIDE SEQUENCE</scope>
</reference>
<dbReference type="GO" id="GO:0005769">
    <property type="term" value="C:early endosome"/>
    <property type="evidence" value="ECO:0007669"/>
    <property type="project" value="TreeGrafter"/>
</dbReference>
<dbReference type="EMBL" id="GDQN01009724">
    <property type="protein sequence ID" value="JAT81330.1"/>
    <property type="molecule type" value="Transcribed_RNA"/>
</dbReference>
<evidence type="ECO:0000259" key="4">
    <source>
        <dbReference type="PROSITE" id="PS50195"/>
    </source>
</evidence>
<evidence type="ECO:0008006" key="7">
    <source>
        <dbReference type="Google" id="ProtNLM"/>
    </source>
</evidence>
<dbReference type="InterPro" id="IPR013937">
    <property type="entry name" value="Sorting_nexin_C"/>
</dbReference>
<comment type="similarity">
    <text evidence="1">Belongs to the sorting nexin family.</text>
</comment>
<gene>
    <name evidence="6" type="ORF">g.8766</name>
</gene>
<dbReference type="SUPFAM" id="SSF64268">
    <property type="entry name" value="PX domain"/>
    <property type="match status" value="1"/>
</dbReference>
<dbReference type="InterPro" id="IPR036871">
    <property type="entry name" value="PX_dom_sf"/>
</dbReference>
<organism evidence="6">
    <name type="scientific">Pectinophora gossypiella</name>
    <name type="common">Cotton pink bollworm</name>
    <name type="synonym">Depressaria gossypiella</name>
    <dbReference type="NCBI Taxonomy" id="13191"/>
    <lineage>
        <taxon>Eukaryota</taxon>
        <taxon>Metazoa</taxon>
        <taxon>Ecdysozoa</taxon>
        <taxon>Arthropoda</taxon>
        <taxon>Hexapoda</taxon>
        <taxon>Insecta</taxon>
        <taxon>Pterygota</taxon>
        <taxon>Neoptera</taxon>
        <taxon>Endopterygota</taxon>
        <taxon>Lepidoptera</taxon>
        <taxon>Glossata</taxon>
        <taxon>Ditrysia</taxon>
        <taxon>Gelechioidea</taxon>
        <taxon>Gelechiidae</taxon>
        <taxon>Apatetrinae</taxon>
        <taxon>Pectinophora</taxon>
    </lineage>
</organism>
<dbReference type="SMART" id="SM00313">
    <property type="entry name" value="PXA"/>
    <property type="match status" value="1"/>
</dbReference>
<feature type="region of interest" description="Disordered" evidence="2">
    <location>
        <begin position="538"/>
        <end position="575"/>
    </location>
</feature>
<feature type="transmembrane region" description="Helical" evidence="3">
    <location>
        <begin position="28"/>
        <end position="47"/>
    </location>
</feature>
<dbReference type="OrthoDB" id="5772781at2759"/>
<dbReference type="PROSITE" id="PS51207">
    <property type="entry name" value="PXA"/>
    <property type="match status" value="1"/>
</dbReference>
<sequence length="974" mass="109811">MAMKIAGWFGLVSVIIIGLFGFGWYITLLTFLLSFLVGVITILYFSYDNKKIFSGDLETLDDPLQQINFSVSPPKVIDLFQTKERLPRFDNRITGSETVDSFLNEIITIIINDYVTNWYEVVTDDEEFTNHAIKRVVLAAGANVANRVKCVDWIHLLSTRFPEELTTHLKLFKQSRVRLKHIQLLSNKDVSNGNSKPSPKKQEEKKLHRRNKSETDLTWAPDTQTCGKSKFYGSSENLEFKSLIDLFFELECSIENRQICRDIYCIDPEKEYALLCEVSEAVLYLVTPEEVWKCHALKILLLELLSAVVLRPLIALLSDPDNINRAIIRTCCRDSVLPSELFLMVIRCCGDAEELDATLELVQKDIQKLHSKDSAGEWELSDRQKLSSLQYVARIIQARRATLGPQEGSSSSSNTEKVSEEVSRTLKFLRATAAWRSNAQYLLEIELNEIDAPNTSKAVIENLRSSALELCDLYLAPNRPAIMGIPENCYSELVRKITTEGEEFTNTPVLCFDDVQKCVCDALEDDPSWQADFMMDDQDASDRSSSEFKKEDKSDGKKYTGDLLPVPGARHNRSRSDVVGNIAQRMINESAGPSNLSSANTSNLSLSHSEISQSAKNLLSPLSACIIETALVQDKGRAFGIYAIAVTRLSDNELWHIYRRYSDFYDLHCSIKEKWPELGHLPFPAKKTFSNTSRSVLESRKRMLNSYLQSLANLARETRYMALLSPDYLGGFLSPETQAEKHSNTIDALLVNSLRAGMRTLKNMPDQFANTVDGVMDGISKVFQGKSDNYEGLKSGNSSDGQDDGDESVALRLLEEVLGIRGLWLRRRLLAPLRTLIADRVNKKVLELVSSLTSPRNVVQYLKSFKLWLTNRNATSFSTRDSATKARTRVAAKVALLSACSDDLRHIVGTDTARRGLLTLFDLFQNQEINKRLIFVLLEVSLSNLFPENKIPELFKTLYSNSPRVPAPKKSVNI</sequence>
<keyword evidence="3" id="KW-0812">Transmembrane</keyword>
<evidence type="ECO:0000313" key="6">
    <source>
        <dbReference type="EMBL" id="JAT81330.1"/>
    </source>
</evidence>
<dbReference type="Pfam" id="PF00787">
    <property type="entry name" value="PX"/>
    <property type="match status" value="1"/>
</dbReference>
<proteinExistence type="inferred from homology"/>
<dbReference type="AlphaFoldDB" id="A0A1E1W2Y2"/>
<feature type="region of interest" description="Disordered" evidence="2">
    <location>
        <begin position="188"/>
        <end position="215"/>
    </location>
</feature>
<protein>
    <recommendedName>
        <fullName evidence="7">PXA domain-containing protein</fullName>
    </recommendedName>
</protein>
<evidence type="ECO:0000259" key="5">
    <source>
        <dbReference type="PROSITE" id="PS51207"/>
    </source>
</evidence>
<evidence type="ECO:0000256" key="2">
    <source>
        <dbReference type="SAM" id="MobiDB-lite"/>
    </source>
</evidence>
<dbReference type="PROSITE" id="PS50195">
    <property type="entry name" value="PX"/>
    <property type="match status" value="1"/>
</dbReference>
<dbReference type="PANTHER" id="PTHR22775">
    <property type="entry name" value="SORTING NEXIN"/>
    <property type="match status" value="1"/>
</dbReference>
<feature type="domain" description="PX" evidence="4">
    <location>
        <begin position="620"/>
        <end position="740"/>
    </location>
</feature>
<evidence type="ECO:0000256" key="3">
    <source>
        <dbReference type="SAM" id="Phobius"/>
    </source>
</evidence>
<dbReference type="Pfam" id="PF02194">
    <property type="entry name" value="PXA"/>
    <property type="match status" value="1"/>
</dbReference>
<dbReference type="GO" id="GO:0035091">
    <property type="term" value="F:phosphatidylinositol binding"/>
    <property type="evidence" value="ECO:0007669"/>
    <property type="project" value="InterPro"/>
</dbReference>
<accession>A0A1E1W2Y2</accession>
<dbReference type="InterPro" id="IPR001683">
    <property type="entry name" value="PX_dom"/>
</dbReference>
<dbReference type="SMART" id="SM00312">
    <property type="entry name" value="PX"/>
    <property type="match status" value="1"/>
</dbReference>
<keyword evidence="3" id="KW-0472">Membrane</keyword>